<feature type="compositionally biased region" description="Low complexity" evidence="2">
    <location>
        <begin position="299"/>
        <end position="311"/>
    </location>
</feature>
<dbReference type="AlphaFoldDB" id="A0A2C6LBZ7"/>
<evidence type="ECO:0000313" key="3">
    <source>
        <dbReference type="EMBL" id="PHJ24544.1"/>
    </source>
</evidence>
<feature type="compositionally biased region" description="Basic and acidic residues" evidence="2">
    <location>
        <begin position="328"/>
        <end position="338"/>
    </location>
</feature>
<dbReference type="EMBL" id="MIGC01000652">
    <property type="protein sequence ID" value="PHJ24544.1"/>
    <property type="molecule type" value="Genomic_DNA"/>
</dbReference>
<proteinExistence type="predicted"/>
<dbReference type="VEuPathDB" id="ToxoDB:CSUI_001604"/>
<dbReference type="RefSeq" id="XP_067926217.1">
    <property type="nucleotide sequence ID" value="XM_068061809.1"/>
</dbReference>
<feature type="compositionally biased region" description="Low complexity" evidence="2">
    <location>
        <begin position="54"/>
        <end position="70"/>
    </location>
</feature>
<name>A0A2C6LBZ7_9APIC</name>
<comment type="caution">
    <text evidence="3">The sequence shown here is derived from an EMBL/GenBank/DDBJ whole genome shotgun (WGS) entry which is preliminary data.</text>
</comment>
<sequence length="732" mass="77856">MERRQDREHPNIVQADAAFPSTAASGVTGHQFPGADPGFFGLLPPTTAYPAVCAPPSAGSASHSVSAGPSFLEASGRLRAGSSPRQDPSRPGCPQDAHTFARSGSAPSGERHEGAFLQSARTAALLSPTPPSGTQSSDSSQCLPVPTAGSQKSSPFASTASTPPQASQSHAHFSSYVSLPPGAAKDVPGRGQPNRFDQSLGDSFCVERFVAPDQPSYQSMRDQPRLGCHAARPSHSASSSQLSSGDPQREVSQGAGLDCRTGQGDGRAEARPEGVWNFGSRGSLSFEDLIAQVHKLLRSNTNSSSSSSASTPRRQPSGRLTEPSETSWESKSKDHRSIWARESTADGATLEQQPQAGLLSGKTGKDLYGIERVGQLDFAVLQEGGLQCAASSLDSQALAVLQELNRVAVQQRVWESQMEAVTQENAALQSRVAMLEERQRILQQQNQALRAAQQSRVERGAFGVGGCARGTGRGALQRSGSSRLLAPSGYQGPDQIQSAPNPSTPIIKGSDKISVEQFLLSFPFTATQDYPHAMLKFCADHNLVVKLLGYHGKRVELLERQYCCRIQTSAQASSFPGYPNGRCVLFTGPLTCLLRACADLYAVVDTSSPGLRTNIEGYRVCLVVPGDFVGRLLRSNCAGLHALQEAGGKIVHIALGNLCVVMRGNYSERVLLIDGNIEGVCQVLESASTQLQDFLRRFSGQGGACGTGGSTSLTSRYEFLDYPKRIELHLSS</sequence>
<protein>
    <submittedName>
        <fullName evidence="3">Kh domain containing</fullName>
    </submittedName>
</protein>
<feature type="region of interest" description="Disordered" evidence="2">
    <location>
        <begin position="215"/>
        <end position="274"/>
    </location>
</feature>
<evidence type="ECO:0000256" key="1">
    <source>
        <dbReference type="SAM" id="Coils"/>
    </source>
</evidence>
<evidence type="ECO:0000256" key="2">
    <source>
        <dbReference type="SAM" id="MobiDB-lite"/>
    </source>
</evidence>
<gene>
    <name evidence="3" type="ORF">CSUI_001604</name>
</gene>
<feature type="region of interest" description="Disordered" evidence="2">
    <location>
        <begin position="298"/>
        <end position="338"/>
    </location>
</feature>
<evidence type="ECO:0000313" key="4">
    <source>
        <dbReference type="Proteomes" id="UP000221165"/>
    </source>
</evidence>
<feature type="coiled-coil region" evidence="1">
    <location>
        <begin position="418"/>
        <end position="455"/>
    </location>
</feature>
<feature type="compositionally biased region" description="Low complexity" evidence="2">
    <location>
        <begin position="234"/>
        <end position="244"/>
    </location>
</feature>
<feature type="compositionally biased region" description="Low complexity" evidence="2">
    <location>
        <begin position="153"/>
        <end position="169"/>
    </location>
</feature>
<organism evidence="3 4">
    <name type="scientific">Cystoisospora suis</name>
    <dbReference type="NCBI Taxonomy" id="483139"/>
    <lineage>
        <taxon>Eukaryota</taxon>
        <taxon>Sar</taxon>
        <taxon>Alveolata</taxon>
        <taxon>Apicomplexa</taxon>
        <taxon>Conoidasida</taxon>
        <taxon>Coccidia</taxon>
        <taxon>Eucoccidiorida</taxon>
        <taxon>Eimeriorina</taxon>
        <taxon>Sarcocystidae</taxon>
        <taxon>Cystoisospora</taxon>
    </lineage>
</organism>
<feature type="compositionally biased region" description="Basic and acidic residues" evidence="2">
    <location>
        <begin position="1"/>
        <end position="10"/>
    </location>
</feature>
<feature type="region of interest" description="Disordered" evidence="2">
    <location>
        <begin position="1"/>
        <end position="198"/>
    </location>
</feature>
<keyword evidence="1" id="KW-0175">Coiled coil</keyword>
<accession>A0A2C6LBZ7</accession>
<feature type="compositionally biased region" description="Polar residues" evidence="2">
    <location>
        <begin position="132"/>
        <end position="152"/>
    </location>
</feature>
<feature type="region of interest" description="Disordered" evidence="2">
    <location>
        <begin position="473"/>
        <end position="502"/>
    </location>
</feature>
<dbReference type="GeneID" id="94425020"/>
<keyword evidence="4" id="KW-1185">Reference proteome</keyword>
<dbReference type="Proteomes" id="UP000221165">
    <property type="component" value="Unassembled WGS sequence"/>
</dbReference>
<reference evidence="3 4" key="1">
    <citation type="journal article" date="2017" name="Int. J. Parasitol.">
        <title>The genome of the protozoan parasite Cystoisospora suis and a reverse vaccinology approach to identify vaccine candidates.</title>
        <authorList>
            <person name="Palmieri N."/>
            <person name="Shrestha A."/>
            <person name="Ruttkowski B."/>
            <person name="Beck T."/>
            <person name="Vogl C."/>
            <person name="Tomley F."/>
            <person name="Blake D.P."/>
            <person name="Joachim A."/>
        </authorList>
    </citation>
    <scope>NUCLEOTIDE SEQUENCE [LARGE SCALE GENOMIC DNA]</scope>
    <source>
        <strain evidence="3 4">Wien I</strain>
    </source>
</reference>
<dbReference type="OrthoDB" id="332136at2759"/>